<keyword evidence="6 11" id="KW-0256">Endoplasmic reticulum</keyword>
<feature type="transmembrane region" description="Helical" evidence="11">
    <location>
        <begin position="25"/>
        <end position="45"/>
    </location>
</feature>
<protein>
    <recommendedName>
        <fullName evidence="11">Dolichyldiphosphatase</fullName>
        <ecNumber evidence="11">3.6.1.43</ecNumber>
    </recommendedName>
</protein>
<evidence type="ECO:0000256" key="7">
    <source>
        <dbReference type="ARBA" id="ARBA00022989"/>
    </source>
</evidence>
<comment type="similarity">
    <text evidence="3 11">Belongs to the dolichyldiphosphatase family.</text>
</comment>
<evidence type="ECO:0000256" key="6">
    <source>
        <dbReference type="ARBA" id="ARBA00022824"/>
    </source>
</evidence>
<evidence type="ECO:0000313" key="14">
    <source>
        <dbReference type="Proteomes" id="UP000190312"/>
    </source>
</evidence>
<dbReference type="InterPro" id="IPR039667">
    <property type="entry name" value="Dolichyldiphosphatase_PAP2"/>
</dbReference>
<evidence type="ECO:0000256" key="9">
    <source>
        <dbReference type="ARBA" id="ARBA00024907"/>
    </source>
</evidence>
<dbReference type="InterPro" id="IPR036938">
    <property type="entry name" value="PAP2/HPO_sf"/>
</dbReference>
<dbReference type="GO" id="GO:0005789">
    <property type="term" value="C:endoplasmic reticulum membrane"/>
    <property type="evidence" value="ECO:0007669"/>
    <property type="project" value="UniProtKB-SubCell"/>
</dbReference>
<keyword evidence="8 11" id="KW-0472">Membrane</keyword>
<comment type="caution">
    <text evidence="13">The sequence shown here is derived from an EMBL/GenBank/DDBJ whole genome shotgun (WGS) entry which is preliminary data.</text>
</comment>
<evidence type="ECO:0000256" key="4">
    <source>
        <dbReference type="ARBA" id="ARBA00022692"/>
    </source>
</evidence>
<dbReference type="SUPFAM" id="SSF48317">
    <property type="entry name" value="Acid phosphatase/Vanadium-dependent haloperoxidase"/>
    <property type="match status" value="1"/>
</dbReference>
<proteinExistence type="inferred from homology"/>
<comment type="subcellular location">
    <subcellularLocation>
        <location evidence="1 11">Endoplasmic reticulum membrane</location>
        <topology evidence="1 11">Multi-pass membrane protein</topology>
    </subcellularLocation>
</comment>
<evidence type="ECO:0000256" key="8">
    <source>
        <dbReference type="ARBA" id="ARBA00023136"/>
    </source>
</evidence>
<dbReference type="UniPathway" id="UPA00378"/>
<evidence type="ECO:0000256" key="1">
    <source>
        <dbReference type="ARBA" id="ARBA00004477"/>
    </source>
</evidence>
<dbReference type="EC" id="3.6.1.43" evidence="11"/>
<evidence type="ECO:0000256" key="3">
    <source>
        <dbReference type="ARBA" id="ARBA00005518"/>
    </source>
</evidence>
<dbReference type="FunFam" id="1.20.144.10:FF:000003">
    <property type="entry name" value="Dolichyldiphosphatase 1"/>
    <property type="match status" value="1"/>
</dbReference>
<dbReference type="InterPro" id="IPR000326">
    <property type="entry name" value="PAP2/HPO"/>
</dbReference>
<dbReference type="Proteomes" id="UP000190312">
    <property type="component" value="Unassembled WGS sequence"/>
</dbReference>
<evidence type="ECO:0000259" key="12">
    <source>
        <dbReference type="SMART" id="SM00014"/>
    </source>
</evidence>
<dbReference type="EMBL" id="MKZY01000008">
    <property type="protein sequence ID" value="OOO05894.1"/>
    <property type="molecule type" value="Genomic_DNA"/>
</dbReference>
<sequence>MTDTPLASLSLTHVHYNPNDPLSFLSAWLALVPQALCVTYVTLIWATREMEVLLMFAGQMGCEALNFVLKRIIQEERPKQMLGKGYGMPSSHAQFVAYFAVYLGLFLIFRHNPAHPESSFHILIRIVLAMGLSVGASAVAISRIYLNYHTPKQVLAGCGAGIGCAFGWFLITAFLRTHGWIDWVLDLTVSTQLRLRDLVVSEDLAEAGWQKWEAKRKLKRRGHINSDPRSPKTD</sequence>
<accession>A0A1S9DAK4</accession>
<keyword evidence="5 11" id="KW-0378">Hydrolase</keyword>
<keyword evidence="4 11" id="KW-0812">Transmembrane</keyword>
<feature type="transmembrane region" description="Helical" evidence="11">
    <location>
        <begin position="122"/>
        <end position="142"/>
    </location>
</feature>
<feature type="transmembrane region" description="Helical" evidence="11">
    <location>
        <begin position="154"/>
        <end position="175"/>
    </location>
</feature>
<evidence type="ECO:0000256" key="2">
    <source>
        <dbReference type="ARBA" id="ARBA00004922"/>
    </source>
</evidence>
<dbReference type="OrthoDB" id="302705at2759"/>
<evidence type="ECO:0000256" key="11">
    <source>
        <dbReference type="RuleBase" id="RU367078"/>
    </source>
</evidence>
<evidence type="ECO:0000313" key="13">
    <source>
        <dbReference type="EMBL" id="OOO05894.1"/>
    </source>
</evidence>
<reference evidence="13 14" key="1">
    <citation type="submission" date="2016-10" db="EMBL/GenBank/DDBJ databases">
        <title>Genome sequencing of Aspergillus oryzae BCC7051.</title>
        <authorList>
            <person name="Thammarongtham C."/>
            <person name="Vorapreeda T."/>
            <person name="Nookaew I."/>
            <person name="Srisuk T."/>
            <person name="Land M."/>
            <person name="Jeennor S."/>
            <person name="Laoteng K."/>
        </authorList>
    </citation>
    <scope>NUCLEOTIDE SEQUENCE [LARGE SCALE GENOMIC DNA]</scope>
    <source>
        <strain evidence="13 14">BCC7051</strain>
    </source>
</reference>
<dbReference type="GO" id="GO:0047874">
    <property type="term" value="F:dolichyldiphosphatase activity"/>
    <property type="evidence" value="ECO:0007669"/>
    <property type="project" value="UniProtKB-UniRule"/>
</dbReference>
<evidence type="ECO:0000256" key="5">
    <source>
        <dbReference type="ARBA" id="ARBA00022801"/>
    </source>
</evidence>
<dbReference type="GO" id="GO:0006487">
    <property type="term" value="P:protein N-linked glycosylation"/>
    <property type="evidence" value="ECO:0007669"/>
    <property type="project" value="UniProtKB-UniRule"/>
</dbReference>
<dbReference type="PANTHER" id="PTHR11247">
    <property type="entry name" value="PALMITOYL-PROTEIN THIOESTERASE/DOLICHYLDIPHOSPHATASE 1"/>
    <property type="match status" value="1"/>
</dbReference>
<dbReference type="SMART" id="SM00014">
    <property type="entry name" value="acidPPc"/>
    <property type="match status" value="1"/>
</dbReference>
<dbReference type="VEuPathDB" id="FungiDB:AO090701001198"/>
<keyword evidence="7 11" id="KW-1133">Transmembrane helix</keyword>
<comment type="function">
    <text evidence="9 11">Required for efficient N-glycosylation. Necessary for maintaining optimal levels of dolichol-linked oligosaccharides. Hydrolyzes dolichyl pyrophosphate at a very high rate and dolichyl monophosphate at a much lower rate. Does not act on phosphatidate.</text>
</comment>
<dbReference type="AlphaFoldDB" id="A0A1S9DAK4"/>
<gene>
    <name evidence="13" type="ORF">OAory_01015550</name>
</gene>
<dbReference type="CDD" id="cd03382">
    <property type="entry name" value="PAP2_dolichyldiphosphatase"/>
    <property type="match status" value="1"/>
</dbReference>
<organism evidence="13 14">
    <name type="scientific">Aspergillus oryzae</name>
    <name type="common">Yellow koji mold</name>
    <dbReference type="NCBI Taxonomy" id="5062"/>
    <lineage>
        <taxon>Eukaryota</taxon>
        <taxon>Fungi</taxon>
        <taxon>Dikarya</taxon>
        <taxon>Ascomycota</taxon>
        <taxon>Pezizomycotina</taxon>
        <taxon>Eurotiomycetes</taxon>
        <taxon>Eurotiomycetidae</taxon>
        <taxon>Eurotiales</taxon>
        <taxon>Aspergillaceae</taxon>
        <taxon>Aspergillus</taxon>
        <taxon>Aspergillus subgen. Circumdati</taxon>
    </lineage>
</organism>
<comment type="catalytic activity">
    <reaction evidence="10 11">
        <text>a di-trans,poly-cis-dolichyl diphosphate + H2O = a di-trans,poly-cis-dolichyl phosphate + phosphate + H(+)</text>
        <dbReference type="Rhea" id="RHEA:14385"/>
        <dbReference type="Rhea" id="RHEA-COMP:19498"/>
        <dbReference type="Rhea" id="RHEA-COMP:19506"/>
        <dbReference type="ChEBI" id="CHEBI:15377"/>
        <dbReference type="ChEBI" id="CHEBI:15378"/>
        <dbReference type="ChEBI" id="CHEBI:43474"/>
        <dbReference type="ChEBI" id="CHEBI:57497"/>
        <dbReference type="ChEBI" id="CHEBI:57683"/>
        <dbReference type="EC" id="3.6.1.43"/>
    </reaction>
</comment>
<comment type="pathway">
    <text evidence="2 11">Protein modification; protein glycosylation.</text>
</comment>
<evidence type="ECO:0000256" key="10">
    <source>
        <dbReference type="ARBA" id="ARBA00047349"/>
    </source>
</evidence>
<name>A0A1S9DAK4_ASPOZ</name>
<dbReference type="PANTHER" id="PTHR11247:SF1">
    <property type="entry name" value="DOLICHYLDIPHOSPHATASE 1"/>
    <property type="match status" value="1"/>
</dbReference>
<dbReference type="GO" id="GO:0008610">
    <property type="term" value="P:lipid biosynthetic process"/>
    <property type="evidence" value="ECO:0007669"/>
    <property type="project" value="TreeGrafter"/>
</dbReference>
<feature type="domain" description="Phosphatidic acid phosphatase type 2/haloperoxidase" evidence="12">
    <location>
        <begin position="52"/>
        <end position="169"/>
    </location>
</feature>
<dbReference type="Gene3D" id="1.20.144.10">
    <property type="entry name" value="Phosphatidic acid phosphatase type 2/haloperoxidase"/>
    <property type="match status" value="1"/>
</dbReference>
<dbReference type="Pfam" id="PF01569">
    <property type="entry name" value="PAP2"/>
    <property type="match status" value="1"/>
</dbReference>
<feature type="transmembrane region" description="Helical" evidence="11">
    <location>
        <begin position="93"/>
        <end position="110"/>
    </location>
</feature>